<dbReference type="AlphaFoldDB" id="A0A9Q3F7R2"/>
<dbReference type="OrthoDB" id="2506710at2759"/>
<sequence length="163" mass="20019">MGKEPFKEVPKLKEWPHFSGEGEYEHIKFIRGIYMIKEDFELKDRFVKDIFETLLTKSAHRWYIKSRQEHEHQSWTQWKTQTINNWDNDLWRFKFGTAFESEKYNANKDRALPWFCQQKDRPTESYPEMSESMIHRKIMRECEGDLEHVVKKVLLEKFQQKIL</sequence>
<organism evidence="1 2">
    <name type="scientific">Austropuccinia psidii MF-1</name>
    <dbReference type="NCBI Taxonomy" id="1389203"/>
    <lineage>
        <taxon>Eukaryota</taxon>
        <taxon>Fungi</taxon>
        <taxon>Dikarya</taxon>
        <taxon>Basidiomycota</taxon>
        <taxon>Pucciniomycotina</taxon>
        <taxon>Pucciniomycetes</taxon>
        <taxon>Pucciniales</taxon>
        <taxon>Sphaerophragmiaceae</taxon>
        <taxon>Austropuccinia</taxon>
    </lineage>
</organism>
<accession>A0A9Q3F7R2</accession>
<evidence type="ECO:0000313" key="2">
    <source>
        <dbReference type="Proteomes" id="UP000765509"/>
    </source>
</evidence>
<comment type="caution">
    <text evidence="1">The sequence shown here is derived from an EMBL/GenBank/DDBJ whole genome shotgun (WGS) entry which is preliminary data.</text>
</comment>
<evidence type="ECO:0000313" key="1">
    <source>
        <dbReference type="EMBL" id="MBW0531737.1"/>
    </source>
</evidence>
<evidence type="ECO:0008006" key="3">
    <source>
        <dbReference type="Google" id="ProtNLM"/>
    </source>
</evidence>
<dbReference type="Proteomes" id="UP000765509">
    <property type="component" value="Unassembled WGS sequence"/>
</dbReference>
<name>A0A9Q3F7R2_9BASI</name>
<proteinExistence type="predicted"/>
<dbReference type="EMBL" id="AVOT02037096">
    <property type="protein sequence ID" value="MBW0531737.1"/>
    <property type="molecule type" value="Genomic_DNA"/>
</dbReference>
<gene>
    <name evidence="1" type="ORF">O181_071452</name>
</gene>
<keyword evidence="2" id="KW-1185">Reference proteome</keyword>
<reference evidence="1" key="1">
    <citation type="submission" date="2021-03" db="EMBL/GenBank/DDBJ databases">
        <title>Draft genome sequence of rust myrtle Austropuccinia psidii MF-1, a brazilian biotype.</title>
        <authorList>
            <person name="Quecine M.C."/>
            <person name="Pachon D.M.R."/>
            <person name="Bonatelli M.L."/>
            <person name="Correr F.H."/>
            <person name="Franceschini L.M."/>
            <person name="Leite T.F."/>
            <person name="Margarido G.R.A."/>
            <person name="Almeida C.A."/>
            <person name="Ferrarezi J.A."/>
            <person name="Labate C.A."/>
        </authorList>
    </citation>
    <scope>NUCLEOTIDE SEQUENCE</scope>
    <source>
        <strain evidence="1">MF-1</strain>
    </source>
</reference>
<protein>
    <recommendedName>
        <fullName evidence="3">Retrotransposon gag domain-containing protein</fullName>
    </recommendedName>
</protein>